<name>A0ABQ3QTX8_9ACTN</name>
<organism evidence="2 3">
    <name type="scientific">Streptomyces violascens</name>
    <dbReference type="NCBI Taxonomy" id="67381"/>
    <lineage>
        <taxon>Bacteria</taxon>
        <taxon>Bacillati</taxon>
        <taxon>Actinomycetota</taxon>
        <taxon>Actinomycetes</taxon>
        <taxon>Kitasatosporales</taxon>
        <taxon>Streptomycetaceae</taxon>
        <taxon>Streptomyces</taxon>
    </lineage>
</organism>
<reference evidence="2" key="1">
    <citation type="submission" date="2024-05" db="EMBL/GenBank/DDBJ databases">
        <title>Whole genome shotgun sequence of Streptomyces violascens NBRC 12920.</title>
        <authorList>
            <person name="Komaki H."/>
            <person name="Tamura T."/>
        </authorList>
    </citation>
    <scope>NUCLEOTIDE SEQUENCE</scope>
    <source>
        <strain evidence="2">NBRC 12920</strain>
    </source>
</reference>
<protein>
    <submittedName>
        <fullName evidence="2">Uncharacterized protein</fullName>
    </submittedName>
</protein>
<evidence type="ECO:0000256" key="1">
    <source>
        <dbReference type="SAM" id="MobiDB-lite"/>
    </source>
</evidence>
<proteinExistence type="predicted"/>
<dbReference type="EMBL" id="BNDY01000017">
    <property type="protein sequence ID" value="GHI40726.1"/>
    <property type="molecule type" value="Genomic_DNA"/>
</dbReference>
<dbReference type="Proteomes" id="UP001050808">
    <property type="component" value="Unassembled WGS sequence"/>
</dbReference>
<keyword evidence="3" id="KW-1185">Reference proteome</keyword>
<gene>
    <name evidence="2" type="ORF">Sviol_51340</name>
</gene>
<accession>A0ABQ3QTX8</accession>
<sequence length="194" mass="20581">MRALRTPSRHRHGRTPAPVPRTCPSQPHAEHILDGATDAGAEADAADWSERLAAPFPHAGQMTKETWADQAPRVPERPQTQSRDLALSAAKRLCTGGNPTRQTEQAAAHAGLPSAEWAGWGMLGDRGCGGSLSPAHMESAPGSRGLTSPGTLHIHDPAGRPGCPPAGSRGNAPRPLPYWSKWAQFVTFYACSSF</sequence>
<evidence type="ECO:0000313" key="3">
    <source>
        <dbReference type="Proteomes" id="UP001050808"/>
    </source>
</evidence>
<evidence type="ECO:0000313" key="2">
    <source>
        <dbReference type="EMBL" id="GHI40726.1"/>
    </source>
</evidence>
<comment type="caution">
    <text evidence="2">The sequence shown here is derived from an EMBL/GenBank/DDBJ whole genome shotgun (WGS) entry which is preliminary data.</text>
</comment>
<feature type="region of interest" description="Disordered" evidence="1">
    <location>
        <begin position="1"/>
        <end position="42"/>
    </location>
</feature>